<protein>
    <recommendedName>
        <fullName evidence="13">Probable G-protein coupled receptor 33</fullName>
    </recommendedName>
</protein>
<evidence type="ECO:0000256" key="15">
    <source>
        <dbReference type="SAM" id="Phobius"/>
    </source>
</evidence>
<evidence type="ECO:0000313" key="18">
    <source>
        <dbReference type="RefSeq" id="XP_015283327.1"/>
    </source>
</evidence>
<comment type="function">
    <text evidence="12">Orphan receptor; could be a chemoattractant receptor.</text>
</comment>
<keyword evidence="17" id="KW-1185">Reference proteome</keyword>
<evidence type="ECO:0000256" key="3">
    <source>
        <dbReference type="ARBA" id="ARBA00022692"/>
    </source>
</evidence>
<evidence type="ECO:0000256" key="11">
    <source>
        <dbReference type="ARBA" id="ARBA00025736"/>
    </source>
</evidence>
<evidence type="ECO:0000259" key="16">
    <source>
        <dbReference type="PROSITE" id="PS50262"/>
    </source>
</evidence>
<keyword evidence="9" id="KW-0325">Glycoprotein</keyword>
<dbReference type="GeneID" id="107124377"/>
<sequence length="418" mass="46450">MINFDAFPMASVWLEPVCGVSCGRGSVISLSWVPSVSPAAPRDSSLRGQARSDSCALAALTGLGAVGSPRSAGLLGNMSILWGNASATRTNGSLSTTDITPTNLALATFILVSFLVGTSINGLFLWILGVKMKRTVNTLWFLHLIFIYFSACLVLLFFAITHFLNSHWVFGRILCKVINSLASLGIFTSVFLLTIISLDRYLLIRHPIWSQHNRTVSRARWVTAGAWLTSLTLTAPYLAFREPRVVENGRIDCLYNYALSNDWDGHGMDALRDHVHLALFVVQFLLGFLVPFCIIMGCYCGMGWEMKKKGLTKNRKPFRVLVVAVASFFICWLPYHLYFALLLLPGMPEVVLRVLYIFGAIGVCFNICFTPVLYLFVGEKFQQVFKMSLVVLFNKSFANVFFVSEEDDNTGVTPDPCQ</sequence>
<dbReference type="PRINTS" id="PR00237">
    <property type="entry name" value="GPCRRHODOPSN"/>
</dbReference>
<evidence type="ECO:0000256" key="5">
    <source>
        <dbReference type="ARBA" id="ARBA00023040"/>
    </source>
</evidence>
<accession>A0ABM1LBJ0</accession>
<evidence type="ECO:0000256" key="4">
    <source>
        <dbReference type="ARBA" id="ARBA00022989"/>
    </source>
</evidence>
<evidence type="ECO:0000256" key="1">
    <source>
        <dbReference type="ARBA" id="ARBA00004651"/>
    </source>
</evidence>
<feature type="transmembrane region" description="Helical" evidence="15">
    <location>
        <begin position="320"/>
        <end position="343"/>
    </location>
</feature>
<keyword evidence="3 14" id="KW-0812">Transmembrane</keyword>
<dbReference type="InterPro" id="IPR000276">
    <property type="entry name" value="GPCR_Rhodpsn"/>
</dbReference>
<organism evidence="17 18">
    <name type="scientific">Gekko japonicus</name>
    <name type="common">Schlegel's Japanese gecko</name>
    <dbReference type="NCBI Taxonomy" id="146911"/>
    <lineage>
        <taxon>Eukaryota</taxon>
        <taxon>Metazoa</taxon>
        <taxon>Chordata</taxon>
        <taxon>Craniata</taxon>
        <taxon>Vertebrata</taxon>
        <taxon>Euteleostomi</taxon>
        <taxon>Lepidosauria</taxon>
        <taxon>Squamata</taxon>
        <taxon>Bifurcata</taxon>
        <taxon>Gekkota</taxon>
        <taxon>Gekkonidae</taxon>
        <taxon>Gekkoninae</taxon>
        <taxon>Gekko</taxon>
    </lineage>
</organism>
<proteinExistence type="inferred from homology"/>
<evidence type="ECO:0000256" key="7">
    <source>
        <dbReference type="ARBA" id="ARBA00023157"/>
    </source>
</evidence>
<evidence type="ECO:0000313" key="17">
    <source>
        <dbReference type="Proteomes" id="UP000694871"/>
    </source>
</evidence>
<feature type="transmembrane region" description="Helical" evidence="15">
    <location>
        <begin position="219"/>
        <end position="240"/>
    </location>
</feature>
<dbReference type="InterPro" id="IPR000826">
    <property type="entry name" value="Formyl_rcpt-rel"/>
</dbReference>
<feature type="transmembrane region" description="Helical" evidence="15">
    <location>
        <begin position="177"/>
        <end position="198"/>
    </location>
</feature>
<keyword evidence="2" id="KW-1003">Cell membrane</keyword>
<keyword evidence="8 14" id="KW-0675">Receptor</keyword>
<keyword evidence="4 15" id="KW-1133">Transmembrane helix</keyword>
<dbReference type="PRINTS" id="PR00526">
    <property type="entry name" value="FMETLEUPHER"/>
</dbReference>
<feature type="transmembrane region" description="Helical" evidence="15">
    <location>
        <begin position="277"/>
        <end position="299"/>
    </location>
</feature>
<evidence type="ECO:0000256" key="2">
    <source>
        <dbReference type="ARBA" id="ARBA00022475"/>
    </source>
</evidence>
<dbReference type="Proteomes" id="UP000694871">
    <property type="component" value="Unplaced"/>
</dbReference>
<feature type="transmembrane region" description="Helical" evidence="15">
    <location>
        <begin position="140"/>
        <end position="165"/>
    </location>
</feature>
<feature type="transmembrane region" description="Helical" evidence="15">
    <location>
        <begin position="104"/>
        <end position="128"/>
    </location>
</feature>
<evidence type="ECO:0000256" key="9">
    <source>
        <dbReference type="ARBA" id="ARBA00023180"/>
    </source>
</evidence>
<keyword evidence="7" id="KW-1015">Disulfide bond</keyword>
<dbReference type="Pfam" id="PF00001">
    <property type="entry name" value="7tm_1"/>
    <property type="match status" value="1"/>
</dbReference>
<evidence type="ECO:0000256" key="8">
    <source>
        <dbReference type="ARBA" id="ARBA00023170"/>
    </source>
</evidence>
<dbReference type="PANTHER" id="PTHR24225:SF5">
    <property type="entry name" value="G-PROTEIN COUPLED RECEPTOR 33-RELATED"/>
    <property type="match status" value="1"/>
</dbReference>
<dbReference type="Gene3D" id="1.20.1070.10">
    <property type="entry name" value="Rhodopsin 7-helix transmembrane proteins"/>
    <property type="match status" value="1"/>
</dbReference>
<keyword evidence="5 14" id="KW-0297">G-protein coupled receptor</keyword>
<comment type="subcellular location">
    <subcellularLocation>
        <location evidence="1">Cell membrane</location>
        <topology evidence="1">Multi-pass membrane protein</topology>
    </subcellularLocation>
</comment>
<dbReference type="SUPFAM" id="SSF81321">
    <property type="entry name" value="Family A G protein-coupled receptor-like"/>
    <property type="match status" value="1"/>
</dbReference>
<feature type="transmembrane region" description="Helical" evidence="15">
    <location>
        <begin position="355"/>
        <end position="377"/>
    </location>
</feature>
<comment type="similarity">
    <text evidence="11">Belongs to the chemokine-like receptor (CMKLR) family.</text>
</comment>
<comment type="similarity">
    <text evidence="14">Belongs to the G-protein coupled receptor 1 family.</text>
</comment>
<dbReference type="PANTHER" id="PTHR24225">
    <property type="entry name" value="CHEMOTACTIC RECEPTOR"/>
    <property type="match status" value="1"/>
</dbReference>
<dbReference type="InterPro" id="IPR017452">
    <property type="entry name" value="GPCR_Rhodpsn_7TM"/>
</dbReference>
<evidence type="ECO:0000256" key="14">
    <source>
        <dbReference type="RuleBase" id="RU000688"/>
    </source>
</evidence>
<evidence type="ECO:0000256" key="10">
    <source>
        <dbReference type="ARBA" id="ARBA00023224"/>
    </source>
</evidence>
<evidence type="ECO:0000256" key="12">
    <source>
        <dbReference type="ARBA" id="ARBA00037161"/>
    </source>
</evidence>
<evidence type="ECO:0000256" key="13">
    <source>
        <dbReference type="ARBA" id="ARBA00039587"/>
    </source>
</evidence>
<dbReference type="PROSITE" id="PS00237">
    <property type="entry name" value="G_PROTEIN_RECEP_F1_1"/>
    <property type="match status" value="1"/>
</dbReference>
<gene>
    <name evidence="18" type="primary">LOC107124377</name>
</gene>
<evidence type="ECO:0000256" key="6">
    <source>
        <dbReference type="ARBA" id="ARBA00023136"/>
    </source>
</evidence>
<keyword evidence="10 14" id="KW-0807">Transducer</keyword>
<name>A0ABM1LBJ0_GEKJA</name>
<reference evidence="18" key="1">
    <citation type="submission" date="2025-08" db="UniProtKB">
        <authorList>
            <consortium name="RefSeq"/>
        </authorList>
    </citation>
    <scope>IDENTIFICATION</scope>
</reference>
<dbReference type="RefSeq" id="XP_015283327.1">
    <property type="nucleotide sequence ID" value="XM_015427841.1"/>
</dbReference>
<dbReference type="PROSITE" id="PS50262">
    <property type="entry name" value="G_PROTEIN_RECEP_F1_2"/>
    <property type="match status" value="1"/>
</dbReference>
<keyword evidence="6 15" id="KW-0472">Membrane</keyword>
<feature type="domain" description="G-protein coupled receptors family 1 profile" evidence="16">
    <location>
        <begin position="120"/>
        <end position="374"/>
    </location>
</feature>